<dbReference type="Proteomes" id="UP001362999">
    <property type="component" value="Unassembled WGS sequence"/>
</dbReference>
<sequence length="106" mass="12097">MRKWKVAIQGTLLLVHCKKMVNTYMTVTASERARHGDASDFVIGEPWAQASAEDAMDVDGVQNGDTVLANTILRLRDRRALKWALSEAFQPQIAPQDSRQRRTHWY</sequence>
<reference evidence="1 2" key="1">
    <citation type="journal article" date="2024" name="J Genomics">
        <title>Draft genome sequencing and assembly of Favolaschia claudopus CIRM-BRFM 2984 isolated from oak limbs.</title>
        <authorList>
            <person name="Navarro D."/>
            <person name="Drula E."/>
            <person name="Chaduli D."/>
            <person name="Cazenave R."/>
            <person name="Ahrendt S."/>
            <person name="Wang J."/>
            <person name="Lipzen A."/>
            <person name="Daum C."/>
            <person name="Barry K."/>
            <person name="Grigoriev I.V."/>
            <person name="Favel A."/>
            <person name="Rosso M.N."/>
            <person name="Martin F."/>
        </authorList>
    </citation>
    <scope>NUCLEOTIDE SEQUENCE [LARGE SCALE GENOMIC DNA]</scope>
    <source>
        <strain evidence="1 2">CIRM-BRFM 2984</strain>
    </source>
</reference>
<evidence type="ECO:0000313" key="1">
    <source>
        <dbReference type="EMBL" id="KAK6966708.1"/>
    </source>
</evidence>
<comment type="caution">
    <text evidence="1">The sequence shown here is derived from an EMBL/GenBank/DDBJ whole genome shotgun (WGS) entry which is preliminary data.</text>
</comment>
<name>A0AAV9Z220_9AGAR</name>
<proteinExistence type="predicted"/>
<dbReference type="AlphaFoldDB" id="A0AAV9Z220"/>
<keyword evidence="2" id="KW-1185">Reference proteome</keyword>
<dbReference type="EMBL" id="JAWWNJ010000258">
    <property type="protein sequence ID" value="KAK6966708.1"/>
    <property type="molecule type" value="Genomic_DNA"/>
</dbReference>
<organism evidence="1 2">
    <name type="scientific">Favolaschia claudopus</name>
    <dbReference type="NCBI Taxonomy" id="2862362"/>
    <lineage>
        <taxon>Eukaryota</taxon>
        <taxon>Fungi</taxon>
        <taxon>Dikarya</taxon>
        <taxon>Basidiomycota</taxon>
        <taxon>Agaricomycotina</taxon>
        <taxon>Agaricomycetes</taxon>
        <taxon>Agaricomycetidae</taxon>
        <taxon>Agaricales</taxon>
        <taxon>Marasmiineae</taxon>
        <taxon>Mycenaceae</taxon>
        <taxon>Favolaschia</taxon>
    </lineage>
</organism>
<gene>
    <name evidence="1" type="ORF">R3P38DRAFT_2815829</name>
</gene>
<evidence type="ECO:0000313" key="2">
    <source>
        <dbReference type="Proteomes" id="UP001362999"/>
    </source>
</evidence>
<accession>A0AAV9Z220</accession>
<protein>
    <submittedName>
        <fullName evidence="1">Uncharacterized protein</fullName>
    </submittedName>
</protein>